<comment type="catalytic activity">
    <reaction evidence="1">
        <text>Thiol-dependent hydrolysis of ester, thioester, amide, peptide and isopeptide bonds formed by the C-terminal Gly of ubiquitin (a 76-residue protein attached to proteins as an intracellular targeting signal).</text>
        <dbReference type="EC" id="3.4.19.12"/>
    </reaction>
</comment>
<evidence type="ECO:0000256" key="7">
    <source>
        <dbReference type="ARBA" id="ARBA00022807"/>
    </source>
</evidence>
<dbReference type="PROSITE" id="PS52048">
    <property type="entry name" value="UCH_DOMAIN"/>
    <property type="match status" value="1"/>
</dbReference>
<comment type="caution">
    <text evidence="11">The sequence shown here is derived from an EMBL/GenBank/DDBJ whole genome shotgun (WGS) entry which is preliminary data.</text>
</comment>
<reference evidence="11 12" key="1">
    <citation type="submission" date="2024-03" db="EMBL/GenBank/DDBJ databases">
        <title>Aureococcus anophagefferens CCMP1851 and Kratosvirus quantuckense: Draft genome of a second virus-susceptible host strain in the model system.</title>
        <authorList>
            <person name="Chase E."/>
            <person name="Truchon A.R."/>
            <person name="Schepens W."/>
            <person name="Wilhelm S.W."/>
        </authorList>
    </citation>
    <scope>NUCLEOTIDE SEQUENCE [LARGE SCALE GENOMIC DNA]</scope>
    <source>
        <strain evidence="11 12">CCMP1851</strain>
    </source>
</reference>
<evidence type="ECO:0000256" key="4">
    <source>
        <dbReference type="ARBA" id="ARBA00022670"/>
    </source>
</evidence>
<keyword evidence="6 11" id="KW-0378">Hydrolase</keyword>
<comment type="similarity">
    <text evidence="2 8">Belongs to the peptidase C12 family.</text>
</comment>
<evidence type="ECO:0000256" key="8">
    <source>
        <dbReference type="PROSITE-ProRule" id="PRU01393"/>
    </source>
</evidence>
<evidence type="ECO:0000313" key="11">
    <source>
        <dbReference type="EMBL" id="KAK7248938.1"/>
    </source>
</evidence>
<dbReference type="InterPro" id="IPR001578">
    <property type="entry name" value="Peptidase_C12_UCH"/>
</dbReference>
<sequence>MSWCTIESDPGVFTELVEKFGVSGCEFAELYSLDDGELARHAPVFGLIFLFKWTGEKDDRATLSFDEAPPGLFYAKQMVNNARALARDLSVLLNCEHVSRGATLDELKAFGAELPFDMRGLAIENSEAIRRPRNASLAAEPFVLAERGKLGAMMDDAKAKASTDANKRQKVPGRERAS</sequence>
<evidence type="ECO:0000256" key="2">
    <source>
        <dbReference type="ARBA" id="ARBA00009326"/>
    </source>
</evidence>
<dbReference type="Gene3D" id="3.40.532.10">
    <property type="entry name" value="Peptidase C12, ubiquitin carboxyl-terminal hydrolase"/>
    <property type="match status" value="1"/>
</dbReference>
<comment type="caution">
    <text evidence="8">Lacks conserved residue(s) required for the propagation of feature annotation.</text>
</comment>
<accession>A0ABR1G7J4</accession>
<dbReference type="InterPro" id="IPR036959">
    <property type="entry name" value="Peptidase_C12_UCH_sf"/>
</dbReference>
<evidence type="ECO:0000256" key="9">
    <source>
        <dbReference type="SAM" id="MobiDB-lite"/>
    </source>
</evidence>
<dbReference type="SUPFAM" id="SSF54001">
    <property type="entry name" value="Cysteine proteinases"/>
    <property type="match status" value="1"/>
</dbReference>
<dbReference type="PANTHER" id="PTHR10589:SF16">
    <property type="entry name" value="UBIQUITIN CARBOXYL-TERMINAL HYDROLASE ISOZYME L5"/>
    <property type="match status" value="1"/>
</dbReference>
<dbReference type="Pfam" id="PF01088">
    <property type="entry name" value="Peptidase_C12"/>
    <property type="match status" value="1"/>
</dbReference>
<keyword evidence="7" id="KW-0788">Thiol protease</keyword>
<organism evidence="11 12">
    <name type="scientific">Aureococcus anophagefferens</name>
    <name type="common">Harmful bloom alga</name>
    <dbReference type="NCBI Taxonomy" id="44056"/>
    <lineage>
        <taxon>Eukaryota</taxon>
        <taxon>Sar</taxon>
        <taxon>Stramenopiles</taxon>
        <taxon>Ochrophyta</taxon>
        <taxon>Pelagophyceae</taxon>
        <taxon>Pelagomonadales</taxon>
        <taxon>Pelagomonadaceae</taxon>
        <taxon>Aureococcus</taxon>
    </lineage>
</organism>
<feature type="region of interest" description="Disordered" evidence="9">
    <location>
        <begin position="155"/>
        <end position="178"/>
    </location>
</feature>
<proteinExistence type="inferred from homology"/>
<evidence type="ECO:0000259" key="10">
    <source>
        <dbReference type="PROSITE" id="PS52048"/>
    </source>
</evidence>
<keyword evidence="4" id="KW-0645">Protease</keyword>
<feature type="domain" description="UCH catalytic" evidence="10">
    <location>
        <begin position="2"/>
        <end position="178"/>
    </location>
</feature>
<dbReference type="Proteomes" id="UP001363151">
    <property type="component" value="Unassembled WGS sequence"/>
</dbReference>
<dbReference type="PANTHER" id="PTHR10589">
    <property type="entry name" value="UBIQUITIN CARBOXYL-TERMINAL HYDROLASE"/>
    <property type="match status" value="1"/>
</dbReference>
<evidence type="ECO:0000256" key="6">
    <source>
        <dbReference type="ARBA" id="ARBA00022801"/>
    </source>
</evidence>
<evidence type="ECO:0000256" key="5">
    <source>
        <dbReference type="ARBA" id="ARBA00022786"/>
    </source>
</evidence>
<gene>
    <name evidence="11" type="ORF">SO694_00043035</name>
</gene>
<evidence type="ECO:0000256" key="3">
    <source>
        <dbReference type="ARBA" id="ARBA00012759"/>
    </source>
</evidence>
<dbReference type="EMBL" id="JBBJCI010000084">
    <property type="protein sequence ID" value="KAK7248938.1"/>
    <property type="molecule type" value="Genomic_DNA"/>
</dbReference>
<name>A0ABR1G7J4_AURAN</name>
<dbReference type="GO" id="GO:0016787">
    <property type="term" value="F:hydrolase activity"/>
    <property type="evidence" value="ECO:0007669"/>
    <property type="project" value="UniProtKB-KW"/>
</dbReference>
<keyword evidence="12" id="KW-1185">Reference proteome</keyword>
<evidence type="ECO:0000313" key="12">
    <source>
        <dbReference type="Proteomes" id="UP001363151"/>
    </source>
</evidence>
<protein>
    <recommendedName>
        <fullName evidence="3">ubiquitinyl hydrolase 1</fullName>
        <ecNumber evidence="3">3.4.19.12</ecNumber>
    </recommendedName>
</protein>
<dbReference type="EC" id="3.4.19.12" evidence="3"/>
<dbReference type="InterPro" id="IPR038765">
    <property type="entry name" value="Papain-like_cys_pep_sf"/>
</dbReference>
<keyword evidence="5" id="KW-0833">Ubl conjugation pathway</keyword>
<evidence type="ECO:0000256" key="1">
    <source>
        <dbReference type="ARBA" id="ARBA00000707"/>
    </source>
</evidence>